<dbReference type="SUPFAM" id="SSF53098">
    <property type="entry name" value="Ribonuclease H-like"/>
    <property type="match status" value="1"/>
</dbReference>
<name>A0AAV3NHR4_LITER</name>
<dbReference type="InterPro" id="IPR002156">
    <property type="entry name" value="RNaseH_domain"/>
</dbReference>
<keyword evidence="2" id="KW-0695">RNA-directed DNA polymerase</keyword>
<dbReference type="PANTHER" id="PTHR33116">
    <property type="entry name" value="REVERSE TRANSCRIPTASE ZINC-BINDING DOMAIN-CONTAINING PROTEIN-RELATED-RELATED"/>
    <property type="match status" value="1"/>
</dbReference>
<dbReference type="CDD" id="cd01650">
    <property type="entry name" value="RT_nLTR_like"/>
    <property type="match status" value="1"/>
</dbReference>
<evidence type="ECO:0000259" key="1">
    <source>
        <dbReference type="PROSITE" id="PS50878"/>
    </source>
</evidence>
<dbReference type="InterPro" id="IPR043502">
    <property type="entry name" value="DNA/RNA_pol_sf"/>
</dbReference>
<dbReference type="GO" id="GO:0003676">
    <property type="term" value="F:nucleic acid binding"/>
    <property type="evidence" value="ECO:0007669"/>
    <property type="project" value="InterPro"/>
</dbReference>
<dbReference type="InterPro" id="IPR044730">
    <property type="entry name" value="RNase_H-like_dom_plant"/>
</dbReference>
<comment type="caution">
    <text evidence="2">The sequence shown here is derived from an EMBL/GenBank/DDBJ whole genome shotgun (WGS) entry which is preliminary data.</text>
</comment>
<dbReference type="Pfam" id="PF00078">
    <property type="entry name" value="RVT_1"/>
    <property type="match status" value="1"/>
</dbReference>
<dbReference type="Pfam" id="PF13966">
    <property type="entry name" value="zf-RVT"/>
    <property type="match status" value="1"/>
</dbReference>
<accession>A0AAV3NHR4</accession>
<dbReference type="Proteomes" id="UP001454036">
    <property type="component" value="Unassembled WGS sequence"/>
</dbReference>
<reference evidence="2 3" key="1">
    <citation type="submission" date="2024-01" db="EMBL/GenBank/DDBJ databases">
        <title>The complete chloroplast genome sequence of Lithospermum erythrorhizon: insights into the phylogenetic relationship among Boraginaceae species and the maternal lineages of purple gromwells.</title>
        <authorList>
            <person name="Okada T."/>
            <person name="Watanabe K."/>
        </authorList>
    </citation>
    <scope>NUCLEOTIDE SEQUENCE [LARGE SCALE GENOMIC DNA]</scope>
</reference>
<dbReference type="SUPFAM" id="SSF56672">
    <property type="entry name" value="DNA/RNA polymerases"/>
    <property type="match status" value="1"/>
</dbReference>
<dbReference type="Gene3D" id="3.30.420.10">
    <property type="entry name" value="Ribonuclease H-like superfamily/Ribonuclease H"/>
    <property type="match status" value="1"/>
</dbReference>
<dbReference type="InterPro" id="IPR026960">
    <property type="entry name" value="RVT-Znf"/>
</dbReference>
<evidence type="ECO:0000313" key="3">
    <source>
        <dbReference type="Proteomes" id="UP001454036"/>
    </source>
</evidence>
<organism evidence="2 3">
    <name type="scientific">Lithospermum erythrorhizon</name>
    <name type="common">Purple gromwell</name>
    <name type="synonym">Lithospermum officinale var. erythrorhizon</name>
    <dbReference type="NCBI Taxonomy" id="34254"/>
    <lineage>
        <taxon>Eukaryota</taxon>
        <taxon>Viridiplantae</taxon>
        <taxon>Streptophyta</taxon>
        <taxon>Embryophyta</taxon>
        <taxon>Tracheophyta</taxon>
        <taxon>Spermatophyta</taxon>
        <taxon>Magnoliopsida</taxon>
        <taxon>eudicotyledons</taxon>
        <taxon>Gunneridae</taxon>
        <taxon>Pentapetalae</taxon>
        <taxon>asterids</taxon>
        <taxon>lamiids</taxon>
        <taxon>Boraginales</taxon>
        <taxon>Boraginaceae</taxon>
        <taxon>Boraginoideae</taxon>
        <taxon>Lithospermeae</taxon>
        <taxon>Lithospermum</taxon>
    </lineage>
</organism>
<protein>
    <submittedName>
        <fullName evidence="2">Reverse transcriptase</fullName>
    </submittedName>
</protein>
<dbReference type="InterPro" id="IPR036397">
    <property type="entry name" value="RNaseH_sf"/>
</dbReference>
<dbReference type="EMBL" id="BAABME010029861">
    <property type="protein sequence ID" value="GAA0138478.1"/>
    <property type="molecule type" value="Genomic_DNA"/>
</dbReference>
<sequence>MKEGDRSTGFFHAVIKKKNRKKQIPGILDEGIWITDKKLIAESASNYFMKAFTGDSFDVNMDDLQNFIPSLVTQAHNDLLMVKPSMQEVKNTVFSLDKSSVAGPDGFNGYFFQEFWNLIAEDVYRAVVHFMDGHAMPRSFTATVISLIPKCDGPCSWKQFRPISLCNFINKVISKLLSNRLALVLPIIISESQSGFVKGRLIQDNIMLTQELIHHIDHTDKGGNVLLKLDMTRAFDMLSWKFLQLVLCKFGFFENFISRIMGCVGHSWFSVLVNGELSGFFPSTKGLRQGDPLSPCLFILAEDYLLRGLCLLYNANPSLAYNTHCKVVIPCLAFADDCVIFSNGSKSSLSKIMQLLEHYQSISGQVINTDKSSCLFSTKLSTCRANMILKSTRFRKESMPFSYLGIPIYKGRKQVFLFDELITKIVQAISSWEHRFLSFGGRIVLIQSVLSAIPSYYLQVLKMPVQVKEKIEKLLNKFLWGNSKHWCSWPHLCFKFEEGGLNFKNLDDMAAASMIKAWFRLREGKGIWSKYMLAKYCRLRHPSIASVNEHHSRLWNSIAAFRDTADLHIAWHIGDGSCDFWLDAWLPSGPIDSNKPHGTKVKDFFLDGAWNISKLTEALPDEALLQEVLNISFNESQPDCILWKPAKNGLFYFHSAWEITREEKQLSTIKALFWHPNIPKKMSFLSWRLLSHWLPVDSILQSRNISLASKCVCCNNVESLKHVFFTNTVAANIWSSFAEDFGFSPAPITNIHQAFKSWSLCCTTKGHVRQLMPVIILWVLWEARNKAIHENRAYSFSTIKIRIENLIFYLGKAELMNYKHWKGDLLVAQRLNITVLRTARKPLIVLKWFKPPSGKLKVNTDGAFKDGCAGLGGVIRNEDGLCVAAIGKSTVGVSPLHAELLAAAHTLEWCHSNGYNNLIVETDSAIMLKMVVNRQGHWTLFSLMMKVSFLLQRTMSSLFLIKREQNRGADWLAKEALSKSSSFIWSPPLVNNLFRGILDLEAAGLPYIRG</sequence>
<keyword evidence="2" id="KW-0808">Transferase</keyword>
<dbReference type="InterPro" id="IPR000477">
    <property type="entry name" value="RT_dom"/>
</dbReference>
<evidence type="ECO:0000313" key="2">
    <source>
        <dbReference type="EMBL" id="GAA0138478.1"/>
    </source>
</evidence>
<dbReference type="PROSITE" id="PS50878">
    <property type="entry name" value="RT_POL"/>
    <property type="match status" value="1"/>
</dbReference>
<gene>
    <name evidence="2" type="ORF">LIER_42537</name>
</gene>
<dbReference type="Pfam" id="PF13456">
    <property type="entry name" value="RVT_3"/>
    <property type="match status" value="1"/>
</dbReference>
<dbReference type="GO" id="GO:0003964">
    <property type="term" value="F:RNA-directed DNA polymerase activity"/>
    <property type="evidence" value="ECO:0007669"/>
    <property type="project" value="UniProtKB-KW"/>
</dbReference>
<feature type="domain" description="Reverse transcriptase" evidence="1">
    <location>
        <begin position="129"/>
        <end position="408"/>
    </location>
</feature>
<dbReference type="InterPro" id="IPR012337">
    <property type="entry name" value="RNaseH-like_sf"/>
</dbReference>
<dbReference type="GO" id="GO:0004523">
    <property type="term" value="F:RNA-DNA hybrid ribonuclease activity"/>
    <property type="evidence" value="ECO:0007669"/>
    <property type="project" value="InterPro"/>
</dbReference>
<dbReference type="AlphaFoldDB" id="A0AAV3NHR4"/>
<keyword evidence="3" id="KW-1185">Reference proteome</keyword>
<proteinExistence type="predicted"/>
<keyword evidence="2" id="KW-0548">Nucleotidyltransferase</keyword>
<dbReference type="CDD" id="cd06222">
    <property type="entry name" value="RNase_H_like"/>
    <property type="match status" value="1"/>
</dbReference>
<dbReference type="PANTHER" id="PTHR33116:SF80">
    <property type="entry name" value="REVERSE TRANSCRIPTASE ZINC-BINDING DOMAIN-CONTAINING PROTEIN"/>
    <property type="match status" value="1"/>
</dbReference>